<gene>
    <name evidence="2" type="ORF">HG535_0F03200</name>
</gene>
<evidence type="ECO:0000256" key="1">
    <source>
        <dbReference type="SAM" id="MobiDB-lite"/>
    </source>
</evidence>
<keyword evidence="3" id="KW-1185">Reference proteome</keyword>
<evidence type="ECO:0000313" key="3">
    <source>
        <dbReference type="Proteomes" id="UP000509704"/>
    </source>
</evidence>
<name>A0A7H9B784_ZYGMR</name>
<feature type="region of interest" description="Disordered" evidence="1">
    <location>
        <begin position="133"/>
        <end position="156"/>
    </location>
</feature>
<dbReference type="Proteomes" id="UP000509704">
    <property type="component" value="Chromosome 6"/>
</dbReference>
<sequence length="156" mass="17996">MYRVFAPRVLATDLIVSELFPCELPSYKWSLSSWPHRYLSYIEECYTTGHSSLSRLSLVIVSVTYFYLRLLTLLLKSATETHNMYNIPLLTVTELKSSLCERTSFHQTISFPDRIARQQEMKKKEYCLSVRTSNPALNRPNTSSSTSSLRSFSHIA</sequence>
<dbReference type="GeneID" id="59237568"/>
<organism evidence="2 3">
    <name type="scientific">Zygotorulaspora mrakii</name>
    <name type="common">Zygosaccharomyces mrakii</name>
    <dbReference type="NCBI Taxonomy" id="42260"/>
    <lineage>
        <taxon>Eukaryota</taxon>
        <taxon>Fungi</taxon>
        <taxon>Dikarya</taxon>
        <taxon>Ascomycota</taxon>
        <taxon>Saccharomycotina</taxon>
        <taxon>Saccharomycetes</taxon>
        <taxon>Saccharomycetales</taxon>
        <taxon>Saccharomycetaceae</taxon>
        <taxon>Zygotorulaspora</taxon>
    </lineage>
</organism>
<dbReference type="AlphaFoldDB" id="A0A7H9B784"/>
<dbReference type="RefSeq" id="XP_037145535.1">
    <property type="nucleotide sequence ID" value="XM_037289640.1"/>
</dbReference>
<dbReference type="KEGG" id="zmk:HG535_0F03200"/>
<feature type="compositionally biased region" description="Low complexity" evidence="1">
    <location>
        <begin position="137"/>
        <end position="156"/>
    </location>
</feature>
<reference evidence="2 3" key="1">
    <citation type="submission" date="2020-07" db="EMBL/GenBank/DDBJ databases">
        <title>The yeast mating-type switching endonuclease HO is a domesticated member of an unorthodox homing genetic element family.</title>
        <authorList>
            <person name="Coughlan A.Y."/>
            <person name="Lombardi L."/>
            <person name="Braun-Galleani S."/>
            <person name="Martos A.R."/>
            <person name="Galeote V."/>
            <person name="Bigey F."/>
            <person name="Dequin S."/>
            <person name="Byrne K.P."/>
            <person name="Wolfe K.H."/>
        </authorList>
    </citation>
    <scope>NUCLEOTIDE SEQUENCE [LARGE SCALE GENOMIC DNA]</scope>
    <source>
        <strain evidence="2 3">NRRL Y-6702</strain>
    </source>
</reference>
<dbReference type="EMBL" id="CP058609">
    <property type="protein sequence ID" value="QLG73809.1"/>
    <property type="molecule type" value="Genomic_DNA"/>
</dbReference>
<evidence type="ECO:0000313" key="2">
    <source>
        <dbReference type="EMBL" id="QLG73809.1"/>
    </source>
</evidence>
<protein>
    <submittedName>
        <fullName evidence="2">Uncharacterized protein</fullName>
    </submittedName>
</protein>
<accession>A0A7H9B784</accession>
<proteinExistence type="predicted"/>